<gene>
    <name evidence="1" type="ORF">NDU88_006550</name>
</gene>
<comment type="caution">
    <text evidence="1">The sequence shown here is derived from an EMBL/GenBank/DDBJ whole genome shotgun (WGS) entry which is preliminary data.</text>
</comment>
<reference evidence="1" key="1">
    <citation type="journal article" date="2022" name="bioRxiv">
        <title>Sequencing and chromosome-scale assembly of the giantPleurodeles waltlgenome.</title>
        <authorList>
            <person name="Brown T."/>
            <person name="Elewa A."/>
            <person name="Iarovenko S."/>
            <person name="Subramanian E."/>
            <person name="Araus A.J."/>
            <person name="Petzold A."/>
            <person name="Susuki M."/>
            <person name="Suzuki K.-i.T."/>
            <person name="Hayashi T."/>
            <person name="Toyoda A."/>
            <person name="Oliveira C."/>
            <person name="Osipova E."/>
            <person name="Leigh N.D."/>
            <person name="Simon A."/>
            <person name="Yun M.H."/>
        </authorList>
    </citation>
    <scope>NUCLEOTIDE SEQUENCE</scope>
    <source>
        <strain evidence="1">20211129_DDA</strain>
        <tissue evidence="1">Liver</tissue>
    </source>
</reference>
<organism evidence="1 2">
    <name type="scientific">Pleurodeles waltl</name>
    <name type="common">Iberian ribbed newt</name>
    <dbReference type="NCBI Taxonomy" id="8319"/>
    <lineage>
        <taxon>Eukaryota</taxon>
        <taxon>Metazoa</taxon>
        <taxon>Chordata</taxon>
        <taxon>Craniata</taxon>
        <taxon>Vertebrata</taxon>
        <taxon>Euteleostomi</taxon>
        <taxon>Amphibia</taxon>
        <taxon>Batrachia</taxon>
        <taxon>Caudata</taxon>
        <taxon>Salamandroidea</taxon>
        <taxon>Salamandridae</taxon>
        <taxon>Pleurodelinae</taxon>
        <taxon>Pleurodeles</taxon>
    </lineage>
</organism>
<proteinExistence type="predicted"/>
<dbReference type="EMBL" id="JANPWB010000014">
    <property type="protein sequence ID" value="KAJ1101483.1"/>
    <property type="molecule type" value="Genomic_DNA"/>
</dbReference>
<evidence type="ECO:0000313" key="2">
    <source>
        <dbReference type="Proteomes" id="UP001066276"/>
    </source>
</evidence>
<evidence type="ECO:0000313" key="1">
    <source>
        <dbReference type="EMBL" id="KAJ1101483.1"/>
    </source>
</evidence>
<protein>
    <submittedName>
        <fullName evidence="1">Uncharacterized protein</fullName>
    </submittedName>
</protein>
<dbReference type="AlphaFoldDB" id="A0AAV7MDL3"/>
<sequence>MEQRARTPTGSWVDCGGWMTVLLGGRTNLRMCGPTGYTPQYTEERRKATGVGHWCRAALVLCRMRRGVVRITLRGIAAAAVHPRPPGGEKRNQGLWCGP</sequence>
<accession>A0AAV7MDL3</accession>
<keyword evidence="2" id="KW-1185">Reference proteome</keyword>
<name>A0AAV7MDL3_PLEWA</name>
<dbReference type="Proteomes" id="UP001066276">
    <property type="component" value="Chromosome 10"/>
</dbReference>